<dbReference type="PANTHER" id="PTHR31793">
    <property type="entry name" value="4-HYDROXYBENZOYL-COA THIOESTERASE FAMILY MEMBER"/>
    <property type="match status" value="1"/>
</dbReference>
<evidence type="ECO:0000256" key="2">
    <source>
        <dbReference type="ARBA" id="ARBA00022801"/>
    </source>
</evidence>
<dbReference type="Gene3D" id="3.10.129.10">
    <property type="entry name" value="Hotdog Thioesterase"/>
    <property type="match status" value="1"/>
</dbReference>
<proteinExistence type="inferred from homology"/>
<dbReference type="AlphaFoldDB" id="A0A1F6G852"/>
<dbReference type="InterPro" id="IPR050563">
    <property type="entry name" value="4-hydroxybenzoyl-CoA_TE"/>
</dbReference>
<accession>A0A1F6G852</accession>
<gene>
    <name evidence="3" type="ORF">A2527_14575</name>
</gene>
<comment type="similarity">
    <text evidence="1">Belongs to the 4-hydroxybenzoyl-CoA thioesterase family.</text>
</comment>
<organism evidence="3 4">
    <name type="scientific">Candidatus Lambdaproteobacteria bacterium RIFOXYD2_FULL_50_16</name>
    <dbReference type="NCBI Taxonomy" id="1817772"/>
    <lineage>
        <taxon>Bacteria</taxon>
        <taxon>Pseudomonadati</taxon>
        <taxon>Pseudomonadota</taxon>
        <taxon>Candidatus Lambdaproteobacteria</taxon>
    </lineage>
</organism>
<keyword evidence="2" id="KW-0378">Hydrolase</keyword>
<dbReference type="EMBL" id="MFNE01000040">
    <property type="protein sequence ID" value="OGG94282.1"/>
    <property type="molecule type" value="Genomic_DNA"/>
</dbReference>
<dbReference type="CDD" id="cd00586">
    <property type="entry name" value="4HBT"/>
    <property type="match status" value="1"/>
</dbReference>
<dbReference type="SUPFAM" id="SSF54637">
    <property type="entry name" value="Thioesterase/thiol ester dehydrase-isomerase"/>
    <property type="match status" value="1"/>
</dbReference>
<dbReference type="Pfam" id="PF13279">
    <property type="entry name" value="4HBT_2"/>
    <property type="match status" value="1"/>
</dbReference>
<sequence>MHKIEMAVRDNEIYQGGVVHNANYFNYLEHGRNSMLREMGIDFFVLASERGIKFTQTQSEQRYKYPLKANDRFYVTTVMEKASAIQYRFVQEIRRADDQLCLEASTLGVLTNEKGQPMRPPADILVILSQMGVE</sequence>
<reference evidence="3 4" key="1">
    <citation type="journal article" date="2016" name="Nat. Commun.">
        <title>Thousands of microbial genomes shed light on interconnected biogeochemical processes in an aquifer system.</title>
        <authorList>
            <person name="Anantharaman K."/>
            <person name="Brown C.T."/>
            <person name="Hug L.A."/>
            <person name="Sharon I."/>
            <person name="Castelle C.J."/>
            <person name="Probst A.J."/>
            <person name="Thomas B.C."/>
            <person name="Singh A."/>
            <person name="Wilkins M.J."/>
            <person name="Karaoz U."/>
            <person name="Brodie E.L."/>
            <person name="Williams K.H."/>
            <person name="Hubbard S.S."/>
            <person name="Banfield J.F."/>
        </authorList>
    </citation>
    <scope>NUCLEOTIDE SEQUENCE [LARGE SCALE GENOMIC DNA]</scope>
</reference>
<dbReference type="GO" id="GO:0047617">
    <property type="term" value="F:fatty acyl-CoA hydrolase activity"/>
    <property type="evidence" value="ECO:0007669"/>
    <property type="project" value="TreeGrafter"/>
</dbReference>
<evidence type="ECO:0000313" key="4">
    <source>
        <dbReference type="Proteomes" id="UP000178449"/>
    </source>
</evidence>
<evidence type="ECO:0000256" key="1">
    <source>
        <dbReference type="ARBA" id="ARBA00005953"/>
    </source>
</evidence>
<protein>
    <submittedName>
        <fullName evidence="3">Uncharacterized protein</fullName>
    </submittedName>
</protein>
<name>A0A1F6G852_9PROT</name>
<dbReference type="STRING" id="1817772.A2527_14575"/>
<comment type="caution">
    <text evidence="3">The sequence shown here is derived from an EMBL/GenBank/DDBJ whole genome shotgun (WGS) entry which is preliminary data.</text>
</comment>
<dbReference type="PIRSF" id="PIRSF003230">
    <property type="entry name" value="YbgC"/>
    <property type="match status" value="1"/>
</dbReference>
<dbReference type="Proteomes" id="UP000178449">
    <property type="component" value="Unassembled WGS sequence"/>
</dbReference>
<dbReference type="PANTHER" id="PTHR31793:SF27">
    <property type="entry name" value="NOVEL THIOESTERASE SUPERFAMILY DOMAIN AND SAPOSIN A-TYPE DOMAIN CONTAINING PROTEIN (0610012H03RIK)"/>
    <property type="match status" value="1"/>
</dbReference>
<evidence type="ECO:0000313" key="3">
    <source>
        <dbReference type="EMBL" id="OGG94282.1"/>
    </source>
</evidence>
<dbReference type="InterPro" id="IPR029069">
    <property type="entry name" value="HotDog_dom_sf"/>
</dbReference>
<dbReference type="InterPro" id="IPR006684">
    <property type="entry name" value="YbgC/YbaW"/>
</dbReference>